<comment type="caution">
    <text evidence="2">The sequence shown here is derived from an EMBL/GenBank/DDBJ whole genome shotgun (WGS) entry which is preliminary data.</text>
</comment>
<dbReference type="EMBL" id="JACSIT010000100">
    <property type="protein sequence ID" value="MBC6994689.1"/>
    <property type="molecule type" value="Genomic_DNA"/>
</dbReference>
<dbReference type="Gene3D" id="3.40.390.10">
    <property type="entry name" value="Collagenase (Catalytic Domain)"/>
    <property type="match status" value="1"/>
</dbReference>
<feature type="chain" id="PRO_5037963348" description="Peptidase M10 metallopeptidase domain-containing protein" evidence="1">
    <location>
        <begin position="24"/>
        <end position="228"/>
    </location>
</feature>
<dbReference type="AlphaFoldDB" id="A0A923T8L0"/>
<dbReference type="InterPro" id="IPR024079">
    <property type="entry name" value="MetalloPept_cat_dom_sf"/>
</dbReference>
<accession>A0A923T8L0</accession>
<evidence type="ECO:0000313" key="3">
    <source>
        <dbReference type="Proteomes" id="UP000650081"/>
    </source>
</evidence>
<keyword evidence="1" id="KW-0732">Signal</keyword>
<evidence type="ECO:0008006" key="4">
    <source>
        <dbReference type="Google" id="ProtNLM"/>
    </source>
</evidence>
<evidence type="ECO:0000313" key="2">
    <source>
        <dbReference type="EMBL" id="MBC6994689.1"/>
    </source>
</evidence>
<dbReference type="RefSeq" id="WP_187466754.1">
    <property type="nucleotide sequence ID" value="NZ_JACSIT010000100.1"/>
</dbReference>
<gene>
    <name evidence="2" type="ORF">H9S92_10975</name>
</gene>
<dbReference type="Proteomes" id="UP000650081">
    <property type="component" value="Unassembled WGS sequence"/>
</dbReference>
<dbReference type="SUPFAM" id="SSF55486">
    <property type="entry name" value="Metalloproteases ('zincins'), catalytic domain"/>
    <property type="match status" value="1"/>
</dbReference>
<evidence type="ECO:0000256" key="1">
    <source>
        <dbReference type="SAM" id="SignalP"/>
    </source>
</evidence>
<sequence>MLNHLTTIIIICLAIGNSLASQSAETLCGTDSTQFAQPRIIQKNLYEFCNYSESYINNNCLTTYIRVNVHFFVESDCSGTTAAAAVNNQLQQSEVFQKAEDYIGNANTFLSIMSGNQQWNQLEWGATVTDTQCVMLRLVLNEVFIHCETGNRVVGVQLSQSDDVVSYDTANYGSALNVFITNVQGGANGFVYLDLGNTTIFNENFHSQLLIHEIGHSLKLKHPFQGVP</sequence>
<organism evidence="2 3">
    <name type="scientific">Neolewinella lacunae</name>
    <dbReference type="NCBI Taxonomy" id="1517758"/>
    <lineage>
        <taxon>Bacteria</taxon>
        <taxon>Pseudomonadati</taxon>
        <taxon>Bacteroidota</taxon>
        <taxon>Saprospiria</taxon>
        <taxon>Saprospirales</taxon>
        <taxon>Lewinellaceae</taxon>
        <taxon>Neolewinella</taxon>
    </lineage>
</organism>
<proteinExistence type="predicted"/>
<reference evidence="2" key="1">
    <citation type="submission" date="2020-08" db="EMBL/GenBank/DDBJ databases">
        <title>Lewinella bacteria from marine environments.</title>
        <authorList>
            <person name="Zhong Y."/>
        </authorList>
    </citation>
    <scope>NUCLEOTIDE SEQUENCE</scope>
    <source>
        <strain evidence="2">KCTC 42187</strain>
    </source>
</reference>
<dbReference type="GO" id="GO:0008237">
    <property type="term" value="F:metallopeptidase activity"/>
    <property type="evidence" value="ECO:0007669"/>
    <property type="project" value="InterPro"/>
</dbReference>
<keyword evidence="3" id="KW-1185">Reference proteome</keyword>
<protein>
    <recommendedName>
        <fullName evidence="4">Peptidase M10 metallopeptidase domain-containing protein</fullName>
    </recommendedName>
</protein>
<name>A0A923T8L0_9BACT</name>
<feature type="signal peptide" evidence="1">
    <location>
        <begin position="1"/>
        <end position="23"/>
    </location>
</feature>